<evidence type="ECO:0000313" key="2">
    <source>
        <dbReference type="EMBL" id="TII07356.1"/>
    </source>
</evidence>
<organism evidence="1 4">
    <name type="scientific">Streptococcus suis</name>
    <dbReference type="NCBI Taxonomy" id="1307"/>
    <lineage>
        <taxon>Bacteria</taxon>
        <taxon>Bacillati</taxon>
        <taxon>Bacillota</taxon>
        <taxon>Bacilli</taxon>
        <taxon>Lactobacillales</taxon>
        <taxon>Streptococcaceae</taxon>
        <taxon>Streptococcus</taxon>
    </lineage>
</organism>
<accession>A0A4T2H0B6</accession>
<protein>
    <submittedName>
        <fullName evidence="1">Uncharacterized protein</fullName>
    </submittedName>
</protein>
<dbReference type="EMBL" id="SSXN01000001">
    <property type="protein sequence ID" value="TII07356.1"/>
    <property type="molecule type" value="Genomic_DNA"/>
</dbReference>
<reference evidence="2 3" key="2">
    <citation type="submission" date="2019-04" db="EMBL/GenBank/DDBJ databases">
        <title>Genome analysis of Streptococcus suis strain WUSS330.</title>
        <authorList>
            <person name="Chen H."/>
            <person name="Gao X."/>
            <person name="Wu Z."/>
        </authorList>
    </citation>
    <scope>NUCLEOTIDE SEQUENCE [LARGE SCALE GENOMIC DNA]</scope>
    <source>
        <strain evidence="2 3">WUSS330</strain>
    </source>
</reference>
<proteinExistence type="predicted"/>
<evidence type="ECO:0000313" key="3">
    <source>
        <dbReference type="Proteomes" id="UP000305785"/>
    </source>
</evidence>
<sequence>MYVAGLSPTLTGCFRSEIGTVGRRSFFMLKIKNSQKRRNINVSKSLMTCYLSQTSSIFYIFRGLSTFRTAGNRFSSSRVGCLKLEMGILIKRSPSLLLSMQ</sequence>
<evidence type="ECO:0000313" key="4">
    <source>
        <dbReference type="Proteomes" id="UP000306426"/>
    </source>
</evidence>
<dbReference type="Proteomes" id="UP000306426">
    <property type="component" value="Unassembled WGS sequence"/>
</dbReference>
<dbReference type="AlphaFoldDB" id="A0A4T2H0B6"/>
<evidence type="ECO:0000313" key="1">
    <source>
        <dbReference type="EMBL" id="TII05323.1"/>
    </source>
</evidence>
<dbReference type="Proteomes" id="UP000305785">
    <property type="component" value="Unassembled WGS sequence"/>
</dbReference>
<comment type="caution">
    <text evidence="1">The sequence shown here is derived from an EMBL/GenBank/DDBJ whole genome shotgun (WGS) entry which is preliminary data.</text>
</comment>
<gene>
    <name evidence="1" type="ORF">E8L09_02285</name>
    <name evidence="2" type="ORF">FAJ36_01395</name>
</gene>
<name>A0A4T2H0B6_STRSU</name>
<reference evidence="1 4" key="1">
    <citation type="submission" date="2019-04" db="EMBL/GenBank/DDBJ databases">
        <title>Genome analysis of Streptococcus suis strain WUSS286.</title>
        <authorList>
            <person name="Chen H."/>
            <person name="Gao X."/>
            <person name="Wu Z."/>
        </authorList>
    </citation>
    <scope>NUCLEOTIDE SEQUENCE [LARGE SCALE GENOMIC DNA]</scope>
    <source>
        <strain evidence="1 4">WUSS286</strain>
    </source>
</reference>
<dbReference type="EMBL" id="SSXK01000004">
    <property type="protein sequence ID" value="TII05323.1"/>
    <property type="molecule type" value="Genomic_DNA"/>
</dbReference>